<dbReference type="Gene3D" id="3.50.50.60">
    <property type="entry name" value="FAD/NAD(P)-binding domain"/>
    <property type="match status" value="1"/>
</dbReference>
<evidence type="ECO:0000313" key="1">
    <source>
        <dbReference type="EMBL" id="MBB5896347.1"/>
    </source>
</evidence>
<dbReference type="PANTHER" id="PTHR43106:SF1">
    <property type="entry name" value="DEHYDROGENASE-RELATED"/>
    <property type="match status" value="1"/>
</dbReference>
<dbReference type="PANTHER" id="PTHR43106">
    <property type="entry name" value="DEHYDROGENASE-RELATED"/>
    <property type="match status" value="1"/>
</dbReference>
<dbReference type="InterPro" id="IPR028348">
    <property type="entry name" value="FAD-binding_protein"/>
</dbReference>
<protein>
    <recommendedName>
        <fullName evidence="3">FAD-dependent oxidoreductase</fullName>
    </recommendedName>
</protein>
<dbReference type="SUPFAM" id="SSF51905">
    <property type="entry name" value="FAD/NAD(P)-binding domain"/>
    <property type="match status" value="1"/>
</dbReference>
<reference evidence="1 2" key="1">
    <citation type="submission" date="2020-08" db="EMBL/GenBank/DDBJ databases">
        <title>Sequencing the genomes of 1000 actinobacteria strains.</title>
        <authorList>
            <person name="Klenk H.-P."/>
        </authorList>
    </citation>
    <scope>NUCLEOTIDE SEQUENCE [LARGE SCALE GENOMIC DNA]</scope>
    <source>
        <strain evidence="1 2">DSM 43851</strain>
    </source>
</reference>
<accession>A0A7W9NK80</accession>
<proteinExistence type="predicted"/>
<name>A0A7W9NK80_9PSEU</name>
<evidence type="ECO:0008006" key="3">
    <source>
        <dbReference type="Google" id="ProtNLM"/>
    </source>
</evidence>
<gene>
    <name evidence="1" type="ORF">BJ998_007543</name>
</gene>
<dbReference type="RefSeq" id="WP_184868016.1">
    <property type="nucleotide sequence ID" value="NZ_BAAAWY010000101.1"/>
</dbReference>
<dbReference type="PIRSF" id="PIRSF038984">
    <property type="entry name" value="FAD_binding_protein"/>
    <property type="match status" value="1"/>
</dbReference>
<dbReference type="PRINTS" id="PR00411">
    <property type="entry name" value="PNDRDTASEI"/>
</dbReference>
<comment type="caution">
    <text evidence="1">The sequence shown here is derived from an EMBL/GenBank/DDBJ whole genome shotgun (WGS) entry which is preliminary data.</text>
</comment>
<dbReference type="EMBL" id="JACHIR010000001">
    <property type="protein sequence ID" value="MBB5896347.1"/>
    <property type="molecule type" value="Genomic_DNA"/>
</dbReference>
<evidence type="ECO:0000313" key="2">
    <source>
        <dbReference type="Proteomes" id="UP000585638"/>
    </source>
</evidence>
<keyword evidence="2" id="KW-1185">Reference proteome</keyword>
<organism evidence="1 2">
    <name type="scientific">Kutzneria kofuensis</name>
    <dbReference type="NCBI Taxonomy" id="103725"/>
    <lineage>
        <taxon>Bacteria</taxon>
        <taxon>Bacillati</taxon>
        <taxon>Actinomycetota</taxon>
        <taxon>Actinomycetes</taxon>
        <taxon>Pseudonocardiales</taxon>
        <taxon>Pseudonocardiaceae</taxon>
        <taxon>Kutzneria</taxon>
    </lineage>
</organism>
<dbReference type="Proteomes" id="UP000585638">
    <property type="component" value="Unassembled WGS sequence"/>
</dbReference>
<dbReference type="InterPro" id="IPR036188">
    <property type="entry name" value="FAD/NAD-bd_sf"/>
</dbReference>
<dbReference type="AlphaFoldDB" id="A0A7W9NK80"/>
<sequence>MLPPPDTYDAVVVGGGPSGIFAAHGAALAGARVLLLEAGAPMADSLCPRVKLDTSGRLVRASERFRMQCPRCTCLTGLGGAAFHFDTNLGYSHALTRSKIEVDETGEIRPYSTLERALPPFTRAQDAVREVFDLLRQHGLPASDDSGPAADPPGAVSELFEGVDLSTSQEITVDRALTVVDSVMTAFVEAGGEVAFRSRVTSIRAGDVFRVTAATPAGEREVTARSVVVAGGKLGMSWIRTVVAGLGVAHEPTRKVDIGVRVEGAREQFGPLSAWCDNPKLSFVNDRGESVRTFCVCAGGRIMQYDFEDTVVLDGQHCMTKPTRRSNFGVVTTVAVPPGTDGTEHALDLARAVSKRGGGKPVACTVAELRRERVEDVALDTSLIDFTHAPLSECLPTGLVSDVLAMVDRLNTAFPDLVADSAVVAAPVVERIYPRLVLSEHMESSVPGLYFVGDASSKVIGVTYGAATGLAAARHLAGSRRS</sequence>